<evidence type="ECO:0000313" key="4">
    <source>
        <dbReference type="Proteomes" id="UP000305848"/>
    </source>
</evidence>
<evidence type="ECO:0000313" key="3">
    <source>
        <dbReference type="EMBL" id="TKK69392.1"/>
    </source>
</evidence>
<feature type="compositionally biased region" description="Polar residues" evidence="1">
    <location>
        <begin position="407"/>
        <end position="420"/>
    </location>
</feature>
<organism evidence="3 4">
    <name type="scientific">Ilyomonas limi</name>
    <dbReference type="NCBI Taxonomy" id="2575867"/>
    <lineage>
        <taxon>Bacteria</taxon>
        <taxon>Pseudomonadati</taxon>
        <taxon>Bacteroidota</taxon>
        <taxon>Chitinophagia</taxon>
        <taxon>Chitinophagales</taxon>
        <taxon>Chitinophagaceae</taxon>
        <taxon>Ilyomonas</taxon>
    </lineage>
</organism>
<dbReference type="EMBL" id="SZQL01000005">
    <property type="protein sequence ID" value="TKK69392.1"/>
    <property type="molecule type" value="Genomic_DNA"/>
</dbReference>
<evidence type="ECO:0000256" key="1">
    <source>
        <dbReference type="SAM" id="MobiDB-lite"/>
    </source>
</evidence>
<dbReference type="RefSeq" id="WP_137261388.1">
    <property type="nucleotide sequence ID" value="NZ_SZQL01000005.1"/>
</dbReference>
<protein>
    <submittedName>
        <fullName evidence="3">Uncharacterized protein</fullName>
    </submittedName>
</protein>
<proteinExistence type="predicted"/>
<keyword evidence="2" id="KW-0472">Membrane</keyword>
<keyword evidence="2" id="KW-1133">Transmembrane helix</keyword>
<dbReference type="Proteomes" id="UP000305848">
    <property type="component" value="Unassembled WGS sequence"/>
</dbReference>
<name>A0A4U3L3D2_9BACT</name>
<sequence>MFNNVAIDVFLGLTFVFLLYSLLATILQEAIAGLLNLRAAVLVKAVRVMLNDRQRLDVKTSNPVISVLIRAAVSLKNQWKFITCNLPSNSLAKAFYKHPSIKYLSASSIRSKPSYIHPENFSSTIVKILRGRYYDGSIPEIVAIYQKLHLTPENQLPIVTVGAVDTVLAQIKPETLDQFRQLYVDANQDIDKFKKLLENWYNDTMDRANGWYTRLAKRILFVMGFCIALAGNVDTIKIYHILATNQTAREQMVQLAVQSQSKYDTLPQVKKTYELDKAKFDSAAYAMVEQDVKQANSILGIGWVSDKEKQDYKKLLTARNNIAIQFNNIKAKDPTSPQLDLLRSQLRAADIERLKKKEQIDFRSYNNTSFLGWIITAFAITLGAPFWFDLLNRFISLRSSGKRPDSNTDAGNTNTNNSAAVQPAGVSVRSNTTAEEAVG</sequence>
<feature type="transmembrane region" description="Helical" evidence="2">
    <location>
        <begin position="370"/>
        <end position="388"/>
    </location>
</feature>
<evidence type="ECO:0000256" key="2">
    <source>
        <dbReference type="SAM" id="Phobius"/>
    </source>
</evidence>
<dbReference type="AlphaFoldDB" id="A0A4U3L3D2"/>
<reference evidence="3 4" key="1">
    <citation type="submission" date="2019-05" db="EMBL/GenBank/DDBJ databases">
        <title>Panacibacter sp. strain 17mud1-8 Genome sequencing and assembly.</title>
        <authorList>
            <person name="Chhetri G."/>
        </authorList>
    </citation>
    <scope>NUCLEOTIDE SEQUENCE [LARGE SCALE GENOMIC DNA]</scope>
    <source>
        <strain evidence="3 4">17mud1-8</strain>
    </source>
</reference>
<accession>A0A4U3L3D2</accession>
<comment type="caution">
    <text evidence="3">The sequence shown here is derived from an EMBL/GenBank/DDBJ whole genome shotgun (WGS) entry which is preliminary data.</text>
</comment>
<feature type="compositionally biased region" description="Polar residues" evidence="1">
    <location>
        <begin position="428"/>
        <end position="439"/>
    </location>
</feature>
<keyword evidence="4" id="KW-1185">Reference proteome</keyword>
<dbReference type="OrthoDB" id="6286374at2"/>
<gene>
    <name evidence="3" type="ORF">FC093_08735</name>
</gene>
<keyword evidence="2" id="KW-0812">Transmembrane</keyword>
<feature type="region of interest" description="Disordered" evidence="1">
    <location>
        <begin position="400"/>
        <end position="439"/>
    </location>
</feature>